<organism evidence="2 3">
    <name type="scientific">Corynebacterium pseudopelargi</name>
    <dbReference type="NCBI Taxonomy" id="2080757"/>
    <lineage>
        <taxon>Bacteria</taxon>
        <taxon>Bacillati</taxon>
        <taxon>Actinomycetota</taxon>
        <taxon>Actinomycetes</taxon>
        <taxon>Mycobacteriales</taxon>
        <taxon>Corynebacteriaceae</taxon>
        <taxon>Corynebacterium</taxon>
    </lineage>
</organism>
<dbReference type="Proteomes" id="UP000271426">
    <property type="component" value="Chromosome"/>
</dbReference>
<dbReference type="RefSeq" id="WP_123959832.1">
    <property type="nucleotide sequence ID" value="NZ_CP033898.1"/>
</dbReference>
<dbReference type="EMBL" id="CP033898">
    <property type="protein sequence ID" value="AZA08838.1"/>
    <property type="molecule type" value="Genomic_DNA"/>
</dbReference>
<keyword evidence="2" id="KW-0121">Carboxypeptidase</keyword>
<keyword evidence="2" id="KW-0645">Protease</keyword>
<keyword evidence="3" id="KW-1185">Reference proteome</keyword>
<protein>
    <submittedName>
        <fullName evidence="2">Beta-lactamase/D-alanine carboxypeptidase</fullName>
    </submittedName>
</protein>
<feature type="domain" description="Beta-lactamase-related" evidence="1">
    <location>
        <begin position="30"/>
        <end position="247"/>
    </location>
</feature>
<proteinExistence type="predicted"/>
<sequence length="269" mass="29877">MSLLAPFEAFPVEHLAAGVITEGKEYTLGDTDREFELASVTKLLATYGFLLACEEEVFTLDSPCGPATVRHLLAHASGVGFRSDDATRPAEQRRVYSSYGFELLAQQLEQETQMTFAEYLHEAVFVPLGMDATVLWGSPGHEARSTLSDMLRFAHELIDPQLLHPSTLEQAFEVQFPTLDGVVPGYGMQKPCPWGLGFEIKGEKSPHWTGAEMPQDTVGHFGQSGTFLWLAPKQRRAAVMLSDRDFGAWAKPLWQETNDALWQSLQEGK</sequence>
<dbReference type="PANTHER" id="PTHR43283">
    <property type="entry name" value="BETA-LACTAMASE-RELATED"/>
    <property type="match status" value="1"/>
</dbReference>
<dbReference type="KEGG" id="cpso:CPPEL_03545"/>
<dbReference type="PANTHER" id="PTHR43283:SF15">
    <property type="entry name" value="CONSERVED PROTEIN"/>
    <property type="match status" value="1"/>
</dbReference>
<gene>
    <name evidence="2" type="ORF">CPPEL_03545</name>
</gene>
<evidence type="ECO:0000313" key="2">
    <source>
        <dbReference type="EMBL" id="AZA08838.1"/>
    </source>
</evidence>
<keyword evidence="2" id="KW-0378">Hydrolase</keyword>
<dbReference type="Gene3D" id="3.40.710.10">
    <property type="entry name" value="DD-peptidase/beta-lactamase superfamily"/>
    <property type="match status" value="1"/>
</dbReference>
<dbReference type="OrthoDB" id="3336932at2"/>
<dbReference type="InterPro" id="IPR001466">
    <property type="entry name" value="Beta-lactam-related"/>
</dbReference>
<dbReference type="GO" id="GO:0004180">
    <property type="term" value="F:carboxypeptidase activity"/>
    <property type="evidence" value="ECO:0007669"/>
    <property type="project" value="UniProtKB-KW"/>
</dbReference>
<evidence type="ECO:0000313" key="3">
    <source>
        <dbReference type="Proteomes" id="UP000271426"/>
    </source>
</evidence>
<dbReference type="Pfam" id="PF00144">
    <property type="entry name" value="Beta-lactamase"/>
    <property type="match status" value="1"/>
</dbReference>
<name>A0A3G6IVZ1_9CORY</name>
<dbReference type="AlphaFoldDB" id="A0A3G6IVZ1"/>
<dbReference type="SUPFAM" id="SSF56601">
    <property type="entry name" value="beta-lactamase/transpeptidase-like"/>
    <property type="match status" value="1"/>
</dbReference>
<dbReference type="InterPro" id="IPR012338">
    <property type="entry name" value="Beta-lactam/transpept-like"/>
</dbReference>
<evidence type="ECO:0000259" key="1">
    <source>
        <dbReference type="Pfam" id="PF00144"/>
    </source>
</evidence>
<accession>A0A3G6IVZ1</accession>
<dbReference type="InterPro" id="IPR050789">
    <property type="entry name" value="Diverse_Enzym_Activities"/>
</dbReference>
<reference evidence="2 3" key="1">
    <citation type="submission" date="2018-11" db="EMBL/GenBank/DDBJ databases">
        <authorList>
            <person name="Kleinhagauer T."/>
            <person name="Glaeser S.P."/>
            <person name="Spergser J."/>
            <person name="Ruckert C."/>
            <person name="Kaempfer P."/>
            <person name="Busse H.-J."/>
        </authorList>
    </citation>
    <scope>NUCLEOTIDE SEQUENCE [LARGE SCALE GENOMIC DNA]</scope>
    <source>
        <strain evidence="2 3">812CH</strain>
    </source>
</reference>